<dbReference type="SMART" id="SM00369">
    <property type="entry name" value="LRR_TYP"/>
    <property type="match status" value="19"/>
</dbReference>
<dbReference type="PRINTS" id="PR00019">
    <property type="entry name" value="LEURICHRPT"/>
</dbReference>
<dbReference type="SMART" id="SM00255">
    <property type="entry name" value="TIR"/>
    <property type="match status" value="1"/>
</dbReference>
<keyword evidence="8 10" id="KW-1133">Transmembrane helix</keyword>
<evidence type="ECO:0000256" key="4">
    <source>
        <dbReference type="ARBA" id="ARBA00022614"/>
    </source>
</evidence>
<reference evidence="12 13" key="1">
    <citation type="submission" date="2024-05" db="EMBL/GenBank/DDBJ databases">
        <authorList>
            <person name="Wallberg A."/>
        </authorList>
    </citation>
    <scope>NUCLEOTIDE SEQUENCE [LARGE SCALE GENOMIC DNA]</scope>
</reference>
<dbReference type="Gene3D" id="3.80.10.10">
    <property type="entry name" value="Ribonuclease Inhibitor"/>
    <property type="match status" value="6"/>
</dbReference>
<protein>
    <recommendedName>
        <fullName evidence="11">TIR domain-containing protein</fullName>
    </recommendedName>
</protein>
<dbReference type="SUPFAM" id="SSF52058">
    <property type="entry name" value="L domain-like"/>
    <property type="match status" value="3"/>
</dbReference>
<evidence type="ECO:0000256" key="8">
    <source>
        <dbReference type="ARBA" id="ARBA00022989"/>
    </source>
</evidence>
<gene>
    <name evidence="12" type="ORF">MNOR_LOCUS24674</name>
</gene>
<evidence type="ECO:0000313" key="13">
    <source>
        <dbReference type="Proteomes" id="UP001497623"/>
    </source>
</evidence>
<name>A0AAV2RIX0_MEGNR</name>
<accession>A0AAV2RIX0</accession>
<comment type="caution">
    <text evidence="12">The sequence shown here is derived from an EMBL/GenBank/DDBJ whole genome shotgun (WGS) entry which is preliminary data.</text>
</comment>
<comment type="subcellular location">
    <subcellularLocation>
        <location evidence="1">Cell membrane</location>
    </subcellularLocation>
</comment>
<dbReference type="SUPFAM" id="SSF52200">
    <property type="entry name" value="Toll/Interleukin receptor TIR domain"/>
    <property type="match status" value="1"/>
</dbReference>
<dbReference type="InterPro" id="IPR003591">
    <property type="entry name" value="Leu-rich_rpt_typical-subtyp"/>
</dbReference>
<evidence type="ECO:0000256" key="3">
    <source>
        <dbReference type="ARBA" id="ARBA00022475"/>
    </source>
</evidence>
<dbReference type="SMART" id="SM00364">
    <property type="entry name" value="LRR_BAC"/>
    <property type="match status" value="8"/>
</dbReference>
<dbReference type="PANTHER" id="PTHR24366">
    <property type="entry name" value="IG(IMMUNOGLOBULIN) AND LRR(LEUCINE RICH REPEAT) DOMAINS"/>
    <property type="match status" value="1"/>
</dbReference>
<dbReference type="InterPro" id="IPR001611">
    <property type="entry name" value="Leu-rich_rpt"/>
</dbReference>
<evidence type="ECO:0000256" key="10">
    <source>
        <dbReference type="SAM" id="Phobius"/>
    </source>
</evidence>
<keyword evidence="6" id="KW-0732">Signal</keyword>
<evidence type="ECO:0000256" key="7">
    <source>
        <dbReference type="ARBA" id="ARBA00022737"/>
    </source>
</evidence>
<dbReference type="InterPro" id="IPR035897">
    <property type="entry name" value="Toll_tir_struct_dom_sf"/>
</dbReference>
<evidence type="ECO:0000256" key="5">
    <source>
        <dbReference type="ARBA" id="ARBA00022692"/>
    </source>
</evidence>
<dbReference type="SMART" id="SM00365">
    <property type="entry name" value="LRR_SD22"/>
    <property type="match status" value="8"/>
</dbReference>
<evidence type="ECO:0000256" key="9">
    <source>
        <dbReference type="ARBA" id="ARBA00023136"/>
    </source>
</evidence>
<dbReference type="EMBL" id="CAXKWB010022808">
    <property type="protein sequence ID" value="CAL4124637.1"/>
    <property type="molecule type" value="Genomic_DNA"/>
</dbReference>
<keyword evidence="4" id="KW-0433">Leucine-rich repeat</keyword>
<dbReference type="Gene3D" id="3.40.50.10140">
    <property type="entry name" value="Toll/interleukin-1 receptor homology (TIR) domain"/>
    <property type="match status" value="1"/>
</dbReference>
<sequence>MHPAIGSRMSYFRYLLVYFSVSVHFSQSLVSHIPEQCDWSQDNLSKNSLECNIRTFGSDWNISHFNIDQIENIESLGVQCSDVLFFQSSLEPRAFQRLYHMHHLSIEFCKVTNLPAGTFLGLDNIESLSLRTHNSDWSAMALELRSDSLVGMPRLERLDLGQNNLWNLPGRVFCPLPALRHLNLTKNRLQEVTEVGVLGSCGAHLVSLDLSVNDLVVLSEAGLAGLQSLRELYLQLNKISMLHDGAFHGMLTLNVLNISSNHLVALPPDVFMETTELRELYLQNNSLSVVAPGLFTSLIHLNVLDMSMNLLTSEWVTSETFYGLLRLMVLNLSHNRLTHVNREMFRDLSTLQVLDLSHNDISVLVDMSLSTLINLHHLDMSYNHIHAVEEYSLTGLHVLSALSIAHNNISYIAPKAFDNCTSLKDLNAEYNFLTELPEALTALKSLRSMHISNNAISAFKKYNLIQLSALQHLDLSYNEIKTVCKQCLENMNNLEVLDLSNNNLSVVPEGVFETNVAIKVLRLDGNELHDINGLFASLPRLEWLNISDNHLTWFDYALIPAQLQHLDIHKNQIRDLGNYFNIESKIELITLDASHNHLEILGPSSIPNSCELLFVNSNKITNIVPGTFAEKKKLSMVDLYDNLLSKLDLNSIILPVIGENKNLPEFYIGGNPIFCDCHMEWLHRVHQISSLRQYPRVMDLDKVTCTLPYPRYEDNRLSFLKTESSQFLCPYTTHCFALCQCCEFIACDCQMACPDGCSCYHDDTWATNIVDCSARNHPQLPDNIPMDATMVFMDGNDIQYLEAHHLIGRKNLQNLYLNSSKILTIQNRTFHGLSSLKELYLNDNIIEELEGFEFEHLSNLKALYLQNNHIKSINMETFSFLKSIEILKLDRNFLYNYPVWQLNLNVGLKEVTLSMNMWTCECQYMVDFKNWLNREKNIVKDNKVIFCTSNSPEDQGLHVLQSSYSCENFVATSIVQENTEHEYLLPVLIALGILFSMLIVGLIVVLFRIKLNKSISQKCNSKSFHSDHTDNECVQTNMQYDAFVSYSEMDAPFVHEVFAAELEHGEPSYKVCLASRDHKSTSSYIEDFIAQSMKISQTIILVLTKNYIENEWCKFRFKTTHLNALKNSKNKVIVVMCGELSEKDLDSELRSAIKIATRLKYEEKSFWSKLHASLPSGDDRISNKSYITTVNYVKRNNMSELPSSANQNRIIQLVPYHKDHQQLSSLETYDLDKNFLSIETTQSSLAPSLNHSYMSIDYSQTRDRHIYASIEETTTPSLLLPSTLPSVQMLHHIVQQQQQQQHQQQQLQQQQQQQQTHRQLFSEELQQQQQQPFSLMPGFADHVICPSHFI</sequence>
<feature type="transmembrane region" description="Helical" evidence="10">
    <location>
        <begin position="983"/>
        <end position="1007"/>
    </location>
</feature>
<proteinExistence type="inferred from homology"/>
<feature type="domain" description="TIR" evidence="11">
    <location>
        <begin position="1038"/>
        <end position="1174"/>
    </location>
</feature>
<dbReference type="Pfam" id="PF13676">
    <property type="entry name" value="TIR_2"/>
    <property type="match status" value="1"/>
</dbReference>
<dbReference type="GO" id="GO:0005886">
    <property type="term" value="C:plasma membrane"/>
    <property type="evidence" value="ECO:0007669"/>
    <property type="project" value="UniProtKB-SubCell"/>
</dbReference>
<evidence type="ECO:0000256" key="2">
    <source>
        <dbReference type="ARBA" id="ARBA00009634"/>
    </source>
</evidence>
<organism evidence="12 13">
    <name type="scientific">Meganyctiphanes norvegica</name>
    <name type="common">Northern krill</name>
    <name type="synonym">Thysanopoda norvegica</name>
    <dbReference type="NCBI Taxonomy" id="48144"/>
    <lineage>
        <taxon>Eukaryota</taxon>
        <taxon>Metazoa</taxon>
        <taxon>Ecdysozoa</taxon>
        <taxon>Arthropoda</taxon>
        <taxon>Crustacea</taxon>
        <taxon>Multicrustacea</taxon>
        <taxon>Malacostraca</taxon>
        <taxon>Eumalacostraca</taxon>
        <taxon>Eucarida</taxon>
        <taxon>Euphausiacea</taxon>
        <taxon>Euphausiidae</taxon>
        <taxon>Meganyctiphanes</taxon>
    </lineage>
</organism>
<evidence type="ECO:0000313" key="12">
    <source>
        <dbReference type="EMBL" id="CAL4124637.1"/>
    </source>
</evidence>
<evidence type="ECO:0000256" key="6">
    <source>
        <dbReference type="ARBA" id="ARBA00022729"/>
    </source>
</evidence>
<evidence type="ECO:0000259" key="11">
    <source>
        <dbReference type="PROSITE" id="PS50104"/>
    </source>
</evidence>
<keyword evidence="9 10" id="KW-0472">Membrane</keyword>
<dbReference type="Proteomes" id="UP001497623">
    <property type="component" value="Unassembled WGS sequence"/>
</dbReference>
<dbReference type="PROSITE" id="PS50104">
    <property type="entry name" value="TIR"/>
    <property type="match status" value="1"/>
</dbReference>
<dbReference type="GO" id="GO:0007165">
    <property type="term" value="P:signal transduction"/>
    <property type="evidence" value="ECO:0007669"/>
    <property type="project" value="InterPro"/>
</dbReference>
<dbReference type="Pfam" id="PF13855">
    <property type="entry name" value="LRR_8"/>
    <property type="match status" value="6"/>
</dbReference>
<keyword evidence="7" id="KW-0677">Repeat</keyword>
<dbReference type="PANTHER" id="PTHR24366:SF170">
    <property type="entry name" value="RE50361P"/>
    <property type="match status" value="1"/>
</dbReference>
<keyword evidence="5 10" id="KW-0812">Transmembrane</keyword>
<evidence type="ECO:0000256" key="1">
    <source>
        <dbReference type="ARBA" id="ARBA00004236"/>
    </source>
</evidence>
<dbReference type="InterPro" id="IPR032675">
    <property type="entry name" value="LRR_dom_sf"/>
</dbReference>
<dbReference type="InterPro" id="IPR000157">
    <property type="entry name" value="TIR_dom"/>
</dbReference>
<keyword evidence="3" id="KW-1003">Cell membrane</keyword>
<dbReference type="PROSITE" id="PS51450">
    <property type="entry name" value="LRR"/>
    <property type="match status" value="6"/>
</dbReference>
<comment type="similarity">
    <text evidence="2">Belongs to the Toll-like receptor family.</text>
</comment>
<keyword evidence="13" id="KW-1185">Reference proteome</keyword>
<dbReference type="FunFam" id="3.80.10.10:FF:001438">
    <property type="entry name" value="Uncharacterized protein"/>
    <property type="match status" value="1"/>
</dbReference>